<comment type="caution">
    <text evidence="1">The sequence shown here is derived from an EMBL/GenBank/DDBJ whole genome shotgun (WGS) entry which is preliminary data.</text>
</comment>
<proteinExistence type="predicted"/>
<organism evidence="1 2">
    <name type="scientific">Blumeria graminis f. sp. triticale</name>
    <dbReference type="NCBI Taxonomy" id="1689686"/>
    <lineage>
        <taxon>Eukaryota</taxon>
        <taxon>Fungi</taxon>
        <taxon>Dikarya</taxon>
        <taxon>Ascomycota</taxon>
        <taxon>Pezizomycotina</taxon>
        <taxon>Leotiomycetes</taxon>
        <taxon>Erysiphales</taxon>
        <taxon>Erysiphaceae</taxon>
        <taxon>Blumeria</taxon>
    </lineage>
</organism>
<dbReference type="EMBL" id="CAJHIT010000008">
    <property type="protein sequence ID" value="CAD6504342.1"/>
    <property type="molecule type" value="Genomic_DNA"/>
</dbReference>
<evidence type="ECO:0000313" key="2">
    <source>
        <dbReference type="Proteomes" id="UP000683417"/>
    </source>
</evidence>
<reference evidence="1" key="1">
    <citation type="submission" date="2020-10" db="EMBL/GenBank/DDBJ databases">
        <authorList>
            <person name="Muller C M."/>
        </authorList>
    </citation>
    <scope>NUCLEOTIDE SEQUENCE</scope>
    <source>
        <strain evidence="1">THUN-12</strain>
    </source>
</reference>
<accession>A0A9W4D5Q2</accession>
<protein>
    <submittedName>
        <fullName evidence="1">BgTH12-06073</fullName>
    </submittedName>
</protein>
<evidence type="ECO:0000313" key="1">
    <source>
        <dbReference type="EMBL" id="CAD6504342.1"/>
    </source>
</evidence>
<dbReference type="AlphaFoldDB" id="A0A9W4D5Q2"/>
<dbReference type="Proteomes" id="UP000683417">
    <property type="component" value="Unassembled WGS sequence"/>
</dbReference>
<name>A0A9W4D5Q2_BLUGR</name>
<gene>
    <name evidence="1" type="ORF">BGTH12_LOCUS5700</name>
</gene>
<sequence>MTSSRTNLQMTRLTRQTHLALLEWHLEEVLQLQKSERRKLNHYLVVSPPSWTIIGPHIVTTHSLFINVWPSKTSVKI</sequence>